<dbReference type="GO" id="GO:0009307">
    <property type="term" value="P:DNA restriction-modification system"/>
    <property type="evidence" value="ECO:0007669"/>
    <property type="project" value="UniProtKB-KW"/>
</dbReference>
<evidence type="ECO:0000256" key="2">
    <source>
        <dbReference type="ARBA" id="ARBA00022603"/>
    </source>
</evidence>
<dbReference type="STRING" id="290052.ASU35_15700"/>
<comment type="similarity">
    <text evidence="1 5">Belongs to the N(4)/N(6)-methyltransferase family.</text>
</comment>
<keyword evidence="3 7" id="KW-0808">Transferase</keyword>
<dbReference type="EC" id="2.1.1.-" evidence="5"/>
<dbReference type="GO" id="GO:0008170">
    <property type="term" value="F:N-methyltransferase activity"/>
    <property type="evidence" value="ECO:0007669"/>
    <property type="project" value="InterPro"/>
</dbReference>
<dbReference type="GO" id="GO:0003677">
    <property type="term" value="F:DNA binding"/>
    <property type="evidence" value="ECO:0007669"/>
    <property type="project" value="InterPro"/>
</dbReference>
<dbReference type="SUPFAM" id="SSF53335">
    <property type="entry name" value="S-adenosyl-L-methionine-dependent methyltransferases"/>
    <property type="match status" value="1"/>
</dbReference>
<dbReference type="InterPro" id="IPR002941">
    <property type="entry name" value="DNA_methylase_N4/N6"/>
</dbReference>
<dbReference type="PANTHER" id="PTHR13370">
    <property type="entry name" value="RNA METHYLASE-RELATED"/>
    <property type="match status" value="1"/>
</dbReference>
<reference evidence="7 8" key="1">
    <citation type="submission" date="2015-11" db="EMBL/GenBank/DDBJ databases">
        <title>Butyribacter intestini gen. nov., sp. nov., a butyric acid-producing bacterium of the family Lachnospiraceae isolated from the human faeces.</title>
        <authorList>
            <person name="Zou Y."/>
            <person name="Xue W."/>
            <person name="Luo G."/>
            <person name="Lv M."/>
        </authorList>
    </citation>
    <scope>NUCLEOTIDE SEQUENCE [LARGE SCALE GENOMIC DNA]</scope>
    <source>
        <strain evidence="7 8">ACET-33324</strain>
    </source>
</reference>
<name>A0A0V8QAU1_9FIRM</name>
<organism evidence="7 8">
    <name type="scientific">Acetivibrio ethanolgignens</name>
    <dbReference type="NCBI Taxonomy" id="290052"/>
    <lineage>
        <taxon>Bacteria</taxon>
        <taxon>Bacillati</taxon>
        <taxon>Bacillota</taxon>
        <taxon>Clostridia</taxon>
        <taxon>Eubacteriales</taxon>
        <taxon>Oscillospiraceae</taxon>
        <taxon>Acetivibrio</taxon>
    </lineage>
</organism>
<proteinExistence type="inferred from homology"/>
<evidence type="ECO:0000256" key="5">
    <source>
        <dbReference type="RuleBase" id="RU362026"/>
    </source>
</evidence>
<keyword evidence="4" id="KW-0680">Restriction system</keyword>
<evidence type="ECO:0000259" key="6">
    <source>
        <dbReference type="Pfam" id="PF01555"/>
    </source>
</evidence>
<dbReference type="PRINTS" id="PR00508">
    <property type="entry name" value="S21N4MTFRASE"/>
</dbReference>
<dbReference type="Gene3D" id="3.40.50.150">
    <property type="entry name" value="Vaccinia Virus protein VP39"/>
    <property type="match status" value="1"/>
</dbReference>
<dbReference type="GO" id="GO:0032259">
    <property type="term" value="P:methylation"/>
    <property type="evidence" value="ECO:0007669"/>
    <property type="project" value="UniProtKB-KW"/>
</dbReference>
<dbReference type="Proteomes" id="UP000054874">
    <property type="component" value="Unassembled WGS sequence"/>
</dbReference>
<dbReference type="AlphaFoldDB" id="A0A0V8QAU1"/>
<evidence type="ECO:0000313" key="7">
    <source>
        <dbReference type="EMBL" id="KSV57680.1"/>
    </source>
</evidence>
<evidence type="ECO:0000256" key="1">
    <source>
        <dbReference type="ARBA" id="ARBA00006594"/>
    </source>
</evidence>
<feature type="domain" description="DNA methylase N-4/N-6" evidence="6">
    <location>
        <begin position="9"/>
        <end position="211"/>
    </location>
</feature>
<dbReference type="GO" id="GO:0009007">
    <property type="term" value="F:site-specific DNA-methyltransferase (adenine-specific) activity"/>
    <property type="evidence" value="ECO:0007669"/>
    <property type="project" value="TreeGrafter"/>
</dbReference>
<gene>
    <name evidence="7" type="ORF">ASU35_15700</name>
</gene>
<sequence>MKRMPPQSVDLILTDPPYNISQYSTGNIPREGKSTLNNDIADWDKKIINPVEYVDAFKRIIKPRGNIIIFSGYNQIGDWHRAFDSEFDTFQMFVWHKTNPVPKVYRNGFCNSCEFVIFLWNKRHVWNFTTQEEMHNFFECPICSYPERLKAPFHPAQKPLNLIDHFIKIASNPGNVVFDPFMGVGTTGVSAIRNGRKFVGSELNYKYITAADDRIAPYL</sequence>
<evidence type="ECO:0000313" key="8">
    <source>
        <dbReference type="Proteomes" id="UP000054874"/>
    </source>
</evidence>
<keyword evidence="8" id="KW-1185">Reference proteome</keyword>
<evidence type="ECO:0000256" key="4">
    <source>
        <dbReference type="ARBA" id="ARBA00022747"/>
    </source>
</evidence>
<dbReference type="GO" id="GO:0005737">
    <property type="term" value="C:cytoplasm"/>
    <property type="evidence" value="ECO:0007669"/>
    <property type="project" value="TreeGrafter"/>
</dbReference>
<dbReference type="InterPro" id="IPR029063">
    <property type="entry name" value="SAM-dependent_MTases_sf"/>
</dbReference>
<accession>A0A0V8QAU1</accession>
<dbReference type="InterPro" id="IPR001091">
    <property type="entry name" value="RM_Methyltransferase"/>
</dbReference>
<comment type="caution">
    <text evidence="7">The sequence shown here is derived from an EMBL/GenBank/DDBJ whole genome shotgun (WGS) entry which is preliminary data.</text>
</comment>
<dbReference type="EMBL" id="LNAM01000207">
    <property type="protein sequence ID" value="KSV57680.1"/>
    <property type="molecule type" value="Genomic_DNA"/>
</dbReference>
<dbReference type="PANTHER" id="PTHR13370:SF3">
    <property type="entry name" value="TRNA (GUANINE(10)-N2)-METHYLTRANSFERASE HOMOLOG"/>
    <property type="match status" value="1"/>
</dbReference>
<dbReference type="PROSITE" id="PS00092">
    <property type="entry name" value="N6_MTASE"/>
    <property type="match status" value="1"/>
</dbReference>
<dbReference type="Pfam" id="PF01555">
    <property type="entry name" value="N6_N4_Mtase"/>
    <property type="match status" value="1"/>
</dbReference>
<keyword evidence="2 7" id="KW-0489">Methyltransferase</keyword>
<evidence type="ECO:0000256" key="3">
    <source>
        <dbReference type="ARBA" id="ARBA00022679"/>
    </source>
</evidence>
<dbReference type="InterPro" id="IPR002052">
    <property type="entry name" value="DNA_methylase_N6_adenine_CS"/>
</dbReference>
<protein>
    <recommendedName>
        <fullName evidence="5">Methyltransferase</fullName>
        <ecNumber evidence="5">2.1.1.-</ecNumber>
    </recommendedName>
</protein>